<evidence type="ECO:0000313" key="3">
    <source>
        <dbReference type="EMBL" id="KAG2502137.1"/>
    </source>
</evidence>
<dbReference type="AlphaFoldDB" id="A0A836C7U6"/>
<comment type="caution">
    <text evidence="3">The sequence shown here is derived from an EMBL/GenBank/DDBJ whole genome shotgun (WGS) entry which is preliminary data.</text>
</comment>
<dbReference type="InterPro" id="IPR006342">
    <property type="entry name" value="FkbM_mtfrase"/>
</dbReference>
<reference evidence="3" key="1">
    <citation type="journal article" date="2020" name="bioRxiv">
        <title>Comparative genomics of Chlamydomonas.</title>
        <authorList>
            <person name="Craig R.J."/>
            <person name="Hasan A.R."/>
            <person name="Ness R.W."/>
            <person name="Keightley P.D."/>
        </authorList>
    </citation>
    <scope>NUCLEOTIDE SEQUENCE</scope>
    <source>
        <strain evidence="3">CCAP 11/70</strain>
    </source>
</reference>
<organism evidence="3 4">
    <name type="scientific">Edaphochlamys debaryana</name>
    <dbReference type="NCBI Taxonomy" id="47281"/>
    <lineage>
        <taxon>Eukaryota</taxon>
        <taxon>Viridiplantae</taxon>
        <taxon>Chlorophyta</taxon>
        <taxon>core chlorophytes</taxon>
        <taxon>Chlorophyceae</taxon>
        <taxon>CS clade</taxon>
        <taxon>Chlamydomonadales</taxon>
        <taxon>Chlamydomonadales incertae sedis</taxon>
        <taxon>Edaphochlamys</taxon>
    </lineage>
</organism>
<evidence type="ECO:0000256" key="1">
    <source>
        <dbReference type="SAM" id="MobiDB-lite"/>
    </source>
</evidence>
<accession>A0A836C7U6</accession>
<dbReference type="OrthoDB" id="5835829at2759"/>
<proteinExistence type="predicted"/>
<feature type="region of interest" description="Disordered" evidence="1">
    <location>
        <begin position="169"/>
        <end position="208"/>
    </location>
</feature>
<name>A0A836C7U6_9CHLO</name>
<gene>
    <name evidence="3" type="ORF">HYH03_000625</name>
</gene>
<feature type="domain" description="Methyltransferase FkbM" evidence="2">
    <location>
        <begin position="102"/>
        <end position="151"/>
    </location>
</feature>
<dbReference type="EMBL" id="JAEHOE010000001">
    <property type="protein sequence ID" value="KAG2502137.1"/>
    <property type="molecule type" value="Genomic_DNA"/>
</dbReference>
<dbReference type="Pfam" id="PF05050">
    <property type="entry name" value="Methyltransf_21"/>
    <property type="match status" value="1"/>
</dbReference>
<evidence type="ECO:0000259" key="2">
    <source>
        <dbReference type="Pfam" id="PF05050"/>
    </source>
</evidence>
<keyword evidence="4" id="KW-1185">Reference proteome</keyword>
<protein>
    <recommendedName>
        <fullName evidence="2">Methyltransferase FkbM domain-containing protein</fullName>
    </recommendedName>
</protein>
<evidence type="ECO:0000313" key="4">
    <source>
        <dbReference type="Proteomes" id="UP000612055"/>
    </source>
</evidence>
<dbReference type="Proteomes" id="UP000612055">
    <property type="component" value="Unassembled WGS sequence"/>
</dbReference>
<sequence length="261" mass="26880">MRPDDAEVAANMEAYILALLRGDVQEAAAGAAAGAQGQGSGVESAAEPVNVPDPLLARVAQAVWRWLPPARPLLRGAARLFVARMLSGQQRVACELVALGPLAAELGLQRIDLLKVDAERAEMEVLSGLSAADWALVRQVVLEVHDLDDGEEGGAGAHTGAGTAALGALEGAGSQPAPPRSPQAEDLLRGQARQQKPGSEAGAGESSAVESCGLRASSAAPRGRLAAVQELLRAVGFAHVVCEQEPGLRGTTIYNVWATRA</sequence>